<reference evidence="8 9" key="1">
    <citation type="journal article" date="2019" name="Int. J. Syst. Evol. Microbiol.">
        <title>The Global Catalogue of Microorganisms (GCM) 10K type strain sequencing project: providing services to taxonomists for standard genome sequencing and annotation.</title>
        <authorList>
            <consortium name="The Broad Institute Genomics Platform"/>
            <consortium name="The Broad Institute Genome Sequencing Center for Infectious Disease"/>
            <person name="Wu L."/>
            <person name="Ma J."/>
        </authorList>
    </citation>
    <scope>NUCLEOTIDE SEQUENCE [LARGE SCALE GENOMIC DNA]</scope>
    <source>
        <strain evidence="8 9">JCM 12389</strain>
    </source>
</reference>
<accession>A0ABN1BAL0</accession>
<dbReference type="Proteomes" id="UP001500880">
    <property type="component" value="Unassembled WGS sequence"/>
</dbReference>
<dbReference type="Pfam" id="PF02786">
    <property type="entry name" value="CPSase_L_D2"/>
    <property type="match status" value="1"/>
</dbReference>
<dbReference type="InterPro" id="IPR016185">
    <property type="entry name" value="PreATP-grasp_dom_sf"/>
</dbReference>
<evidence type="ECO:0000256" key="4">
    <source>
        <dbReference type="ARBA" id="ARBA00023267"/>
    </source>
</evidence>
<proteinExistence type="predicted"/>
<dbReference type="Gene3D" id="3.30.470.20">
    <property type="entry name" value="ATP-grasp fold, B domain"/>
    <property type="match status" value="1"/>
</dbReference>
<organism evidence="8 9">
    <name type="scientific">Salinibacillus aidingensis</name>
    <dbReference type="NCBI Taxonomy" id="237684"/>
    <lineage>
        <taxon>Bacteria</taxon>
        <taxon>Bacillati</taxon>
        <taxon>Bacillota</taxon>
        <taxon>Bacilli</taxon>
        <taxon>Bacillales</taxon>
        <taxon>Bacillaceae</taxon>
        <taxon>Salinibacillus</taxon>
    </lineage>
</organism>
<dbReference type="Pfam" id="PF02785">
    <property type="entry name" value="Biotin_carb_C"/>
    <property type="match status" value="1"/>
</dbReference>
<dbReference type="InterPro" id="IPR011764">
    <property type="entry name" value="Biotin_carboxylation_dom"/>
</dbReference>
<keyword evidence="1" id="KW-0436">Ligase</keyword>
<dbReference type="SUPFAM" id="SSF52440">
    <property type="entry name" value="PreATP-grasp domain"/>
    <property type="match status" value="1"/>
</dbReference>
<dbReference type="Pfam" id="PF00289">
    <property type="entry name" value="Biotin_carb_N"/>
    <property type="match status" value="1"/>
</dbReference>
<evidence type="ECO:0000259" key="7">
    <source>
        <dbReference type="PROSITE" id="PS50979"/>
    </source>
</evidence>
<dbReference type="InterPro" id="IPR005479">
    <property type="entry name" value="CPAse_ATP-bd"/>
</dbReference>
<dbReference type="PROSITE" id="PS00866">
    <property type="entry name" value="CPSASE_1"/>
    <property type="match status" value="1"/>
</dbReference>
<keyword evidence="3 5" id="KW-0067">ATP-binding</keyword>
<evidence type="ECO:0000256" key="3">
    <source>
        <dbReference type="ARBA" id="ARBA00022840"/>
    </source>
</evidence>
<feature type="domain" description="Biotin carboxylation" evidence="7">
    <location>
        <begin position="1"/>
        <end position="445"/>
    </location>
</feature>
<gene>
    <name evidence="8" type="ORF">GCM10008986_19930</name>
</gene>
<dbReference type="EMBL" id="BAAADO010000004">
    <property type="protein sequence ID" value="GAA0493478.1"/>
    <property type="molecule type" value="Genomic_DNA"/>
</dbReference>
<evidence type="ECO:0000313" key="8">
    <source>
        <dbReference type="EMBL" id="GAA0493478.1"/>
    </source>
</evidence>
<comment type="caution">
    <text evidence="8">The sequence shown here is derived from an EMBL/GenBank/DDBJ whole genome shotgun (WGS) entry which is preliminary data.</text>
</comment>
<dbReference type="InterPro" id="IPR011761">
    <property type="entry name" value="ATP-grasp"/>
</dbReference>
<dbReference type="InterPro" id="IPR011054">
    <property type="entry name" value="Rudment_hybrid_motif"/>
</dbReference>
<evidence type="ECO:0000256" key="2">
    <source>
        <dbReference type="ARBA" id="ARBA00022741"/>
    </source>
</evidence>
<protein>
    <submittedName>
        <fullName evidence="8">Acetyl-CoA carboxylase biotin carboxylase subunit</fullName>
    </submittedName>
</protein>
<evidence type="ECO:0000313" key="9">
    <source>
        <dbReference type="Proteomes" id="UP001500880"/>
    </source>
</evidence>
<dbReference type="PANTHER" id="PTHR18866">
    <property type="entry name" value="CARBOXYLASE:PYRUVATE/ACETYL-COA/PROPIONYL-COA CARBOXYLASE"/>
    <property type="match status" value="1"/>
</dbReference>
<dbReference type="PROSITE" id="PS50979">
    <property type="entry name" value="BC"/>
    <property type="match status" value="1"/>
</dbReference>
<evidence type="ECO:0000256" key="1">
    <source>
        <dbReference type="ARBA" id="ARBA00022598"/>
    </source>
</evidence>
<evidence type="ECO:0000256" key="5">
    <source>
        <dbReference type="PROSITE-ProRule" id="PRU00409"/>
    </source>
</evidence>
<dbReference type="InterPro" id="IPR005482">
    <property type="entry name" value="Biotin_COase_C"/>
</dbReference>
<keyword evidence="2 5" id="KW-0547">Nucleotide-binding</keyword>
<dbReference type="InterPro" id="IPR050856">
    <property type="entry name" value="Biotin_carboxylase_complex"/>
</dbReference>
<dbReference type="SUPFAM" id="SSF56059">
    <property type="entry name" value="Glutathione synthetase ATP-binding domain-like"/>
    <property type="match status" value="1"/>
</dbReference>
<feature type="domain" description="ATP-grasp" evidence="6">
    <location>
        <begin position="120"/>
        <end position="317"/>
    </location>
</feature>
<dbReference type="NCBIfam" id="NF006367">
    <property type="entry name" value="PRK08591.1"/>
    <property type="match status" value="1"/>
</dbReference>
<dbReference type="PROSITE" id="PS50975">
    <property type="entry name" value="ATP_GRASP"/>
    <property type="match status" value="1"/>
</dbReference>
<keyword evidence="4" id="KW-0092">Biotin</keyword>
<keyword evidence="9" id="KW-1185">Reference proteome</keyword>
<dbReference type="RefSeq" id="WP_343840399.1">
    <property type="nucleotide sequence ID" value="NZ_BAAADO010000004.1"/>
</dbReference>
<dbReference type="PANTHER" id="PTHR18866:SF128">
    <property type="entry name" value="UREA AMIDOLYASE"/>
    <property type="match status" value="1"/>
</dbReference>
<dbReference type="SUPFAM" id="SSF51246">
    <property type="entry name" value="Rudiment single hybrid motif"/>
    <property type="match status" value="1"/>
</dbReference>
<evidence type="ECO:0000259" key="6">
    <source>
        <dbReference type="PROSITE" id="PS50975"/>
    </source>
</evidence>
<dbReference type="SMART" id="SM00878">
    <property type="entry name" value="Biotin_carb_C"/>
    <property type="match status" value="1"/>
</dbReference>
<name>A0ABN1BAL0_9BACI</name>
<dbReference type="InterPro" id="IPR005481">
    <property type="entry name" value="BC-like_N"/>
</dbReference>
<dbReference type="PROSITE" id="PS00867">
    <property type="entry name" value="CPSASE_2"/>
    <property type="match status" value="1"/>
</dbReference>
<sequence length="451" mass="50362">MFTKILIANRGEIAARVIRTCKRMGIQTVAIYSEADADSPHVKMADESYLAGGNQVQESYLNMDRIFEMIHESGAEAVHPGYGLMSENPDFAKRCQEEGIVFIGPSPDVIARMGSKIEARKTMKEAGVPVVPGIQYPLEDGDEAARVASEIGYPVMLKASSGGGGIGMQLAHNDEEVKKAFEGNQKRAQTFFGDGAMYVEKSIPNPRHIEIQVLADQAGETVYLWERECSIQRRHQKVVEEAPSPFLDEATRERMGMAAVKAAKSIGYCNAGTIEFLVDEDKNFYFLEMNTRLQVEHPVTEEITGIDLVEEQIRIASGEALRLEQSEIKREGHAIEVRIYAEDPKTFFPSPGQITQLDYPEGEHIRHELAVHSESKVTPFYDPMIAKLIVTGQDRNEGIERLGDVLENYKVEGIKTNIPMLRKVIQHPAFQEGKTTTDFVEKYLQGEHAKS</sequence>